<protein>
    <submittedName>
        <fullName evidence="6">Charged multivesicular body protein 4b</fullName>
    </submittedName>
</protein>
<evidence type="ECO:0000313" key="6">
    <source>
        <dbReference type="WBParaSite" id="L893_g15874.t1"/>
    </source>
</evidence>
<dbReference type="WBParaSite" id="L893_g15874.t1">
    <property type="protein sequence ID" value="L893_g15874.t1"/>
    <property type="gene ID" value="L893_g15874"/>
</dbReference>
<dbReference type="Pfam" id="PF03357">
    <property type="entry name" value="Snf7"/>
    <property type="match status" value="1"/>
</dbReference>
<dbReference type="GO" id="GO:0000815">
    <property type="term" value="C:ESCRT III complex"/>
    <property type="evidence" value="ECO:0007669"/>
    <property type="project" value="TreeGrafter"/>
</dbReference>
<keyword evidence="5" id="KW-1185">Reference proteome</keyword>
<organism evidence="5 6">
    <name type="scientific">Steinernema glaseri</name>
    <dbReference type="NCBI Taxonomy" id="37863"/>
    <lineage>
        <taxon>Eukaryota</taxon>
        <taxon>Metazoa</taxon>
        <taxon>Ecdysozoa</taxon>
        <taxon>Nematoda</taxon>
        <taxon>Chromadorea</taxon>
        <taxon>Rhabditida</taxon>
        <taxon>Tylenchina</taxon>
        <taxon>Panagrolaimomorpha</taxon>
        <taxon>Strongyloidoidea</taxon>
        <taxon>Steinernematidae</taxon>
        <taxon>Steinernema</taxon>
    </lineage>
</organism>
<accession>A0A1I7YFR1</accession>
<dbReference type="GO" id="GO:0032511">
    <property type="term" value="P:late endosome to vacuole transport via multivesicular body sorting pathway"/>
    <property type="evidence" value="ECO:0007669"/>
    <property type="project" value="TreeGrafter"/>
</dbReference>
<dbReference type="InterPro" id="IPR005024">
    <property type="entry name" value="Snf7_fam"/>
</dbReference>
<dbReference type="Gene3D" id="6.10.250.1710">
    <property type="match status" value="1"/>
</dbReference>
<dbReference type="PANTHER" id="PTHR22761">
    <property type="entry name" value="CHARGED MULTIVESICULAR BODY PROTEIN"/>
    <property type="match status" value="1"/>
</dbReference>
<sequence>MMGFFARIFGRQEPPAESSEDAINKLKETEELLMKKQEFLERKIEKELAQAKKHGTENKRAALQALKRKKHFESQLNQLDNQILTIETQRQTLENASTNAEILKIMGLAAKSLKKAHKEMDVDEVHDLMEDIAEQQEVANEVAEAISSPGRFGSDVDEDDLMKELEEMEQEEVDKQLLKVPTYDENTLPKVPEGELADLEKELKELAVF</sequence>
<proteinExistence type="inferred from homology"/>
<name>A0A1I7YFR1_9BILA</name>
<evidence type="ECO:0000313" key="5">
    <source>
        <dbReference type="Proteomes" id="UP000095287"/>
    </source>
</evidence>
<dbReference type="GO" id="GO:0009898">
    <property type="term" value="C:cytoplasmic side of plasma membrane"/>
    <property type="evidence" value="ECO:0007669"/>
    <property type="project" value="TreeGrafter"/>
</dbReference>
<dbReference type="PANTHER" id="PTHR22761:SF10">
    <property type="entry name" value="GH13992P"/>
    <property type="match status" value="1"/>
</dbReference>
<comment type="similarity">
    <text evidence="2">Belongs to the SNF7 family.</text>
</comment>
<evidence type="ECO:0000256" key="4">
    <source>
        <dbReference type="SAM" id="Coils"/>
    </source>
</evidence>
<evidence type="ECO:0000256" key="2">
    <source>
        <dbReference type="ARBA" id="ARBA00006190"/>
    </source>
</evidence>
<dbReference type="Proteomes" id="UP000095287">
    <property type="component" value="Unplaced"/>
</dbReference>
<evidence type="ECO:0000256" key="1">
    <source>
        <dbReference type="ARBA" id="ARBA00004177"/>
    </source>
</evidence>
<evidence type="ECO:0000256" key="3">
    <source>
        <dbReference type="ARBA" id="ARBA00022753"/>
    </source>
</evidence>
<dbReference type="AlphaFoldDB" id="A0A1I7YFR1"/>
<comment type="subcellular location">
    <subcellularLocation>
        <location evidence="1">Endosome</location>
    </subcellularLocation>
</comment>
<dbReference type="Gene3D" id="1.10.287.1060">
    <property type="entry name" value="ESAT-6-like"/>
    <property type="match status" value="1"/>
</dbReference>
<feature type="coiled-coil region" evidence="4">
    <location>
        <begin position="16"/>
        <end position="96"/>
    </location>
</feature>
<reference evidence="6" key="1">
    <citation type="submission" date="2016-11" db="UniProtKB">
        <authorList>
            <consortium name="WormBaseParasite"/>
        </authorList>
    </citation>
    <scope>IDENTIFICATION</scope>
</reference>
<keyword evidence="3" id="KW-0967">Endosome</keyword>
<dbReference type="GO" id="GO:0005771">
    <property type="term" value="C:multivesicular body"/>
    <property type="evidence" value="ECO:0007669"/>
    <property type="project" value="TreeGrafter"/>
</dbReference>
<keyword evidence="4" id="KW-0175">Coiled coil</keyword>
<dbReference type="GO" id="GO:0006900">
    <property type="term" value="P:vesicle budding from membrane"/>
    <property type="evidence" value="ECO:0007669"/>
    <property type="project" value="TreeGrafter"/>
</dbReference>